<name>A0AB33ISD7_9BACT</name>
<dbReference type="Pfam" id="PF13635">
    <property type="entry name" value="DUF4143"/>
    <property type="match status" value="1"/>
</dbReference>
<dbReference type="InterPro" id="IPR025420">
    <property type="entry name" value="DUF4143"/>
</dbReference>
<proteinExistence type="predicted"/>
<dbReference type="PANTHER" id="PTHR33295">
    <property type="entry name" value="ATPASE"/>
    <property type="match status" value="1"/>
</dbReference>
<gene>
    <name evidence="3" type="ORF">GTC17253_08490</name>
</gene>
<feature type="domain" description="AAA" evidence="1">
    <location>
        <begin position="24"/>
        <end position="156"/>
    </location>
</feature>
<dbReference type="InterPro" id="IPR041682">
    <property type="entry name" value="AAA_14"/>
</dbReference>
<dbReference type="InterPro" id="IPR027417">
    <property type="entry name" value="P-loop_NTPase"/>
</dbReference>
<dbReference type="Gene3D" id="3.40.50.300">
    <property type="entry name" value="P-loop containing nucleotide triphosphate hydrolases"/>
    <property type="match status" value="1"/>
</dbReference>
<dbReference type="SUPFAM" id="SSF52540">
    <property type="entry name" value="P-loop containing nucleoside triphosphate hydrolases"/>
    <property type="match status" value="1"/>
</dbReference>
<protein>
    <submittedName>
        <fullName evidence="3">AAA family ATPase</fullName>
    </submittedName>
</protein>
<evidence type="ECO:0000259" key="1">
    <source>
        <dbReference type="Pfam" id="PF13173"/>
    </source>
</evidence>
<organism evidence="3">
    <name type="scientific">Prevotella sp. GTC17253</name>
    <dbReference type="NCBI Taxonomy" id="3236793"/>
    <lineage>
        <taxon>Bacteria</taxon>
        <taxon>Pseudomonadati</taxon>
        <taxon>Bacteroidota</taxon>
        <taxon>Bacteroidia</taxon>
        <taxon>Bacteroidales</taxon>
        <taxon>Prevotellaceae</taxon>
        <taxon>Prevotella</taxon>
    </lineage>
</organism>
<evidence type="ECO:0000259" key="2">
    <source>
        <dbReference type="Pfam" id="PF13635"/>
    </source>
</evidence>
<dbReference type="PANTHER" id="PTHR33295:SF7">
    <property type="entry name" value="ATPASE"/>
    <property type="match status" value="1"/>
</dbReference>
<dbReference type="EMBL" id="AP035785">
    <property type="protein sequence ID" value="BFO70883.1"/>
    <property type="molecule type" value="Genomic_DNA"/>
</dbReference>
<dbReference type="InterPro" id="IPR011335">
    <property type="entry name" value="Restrct_endonuc-II-like"/>
</dbReference>
<accession>A0AB33ISD7</accession>
<reference evidence="3" key="1">
    <citation type="submission" date="2024-07" db="EMBL/GenBank/DDBJ databases">
        <title>Complete genome sequence of Prevotella sp. YM-2024 GTC17253.</title>
        <authorList>
            <person name="Hayashi M."/>
            <person name="Muto Y."/>
            <person name="Tanaka K."/>
            <person name="Niwa H."/>
        </authorList>
    </citation>
    <scope>NUCLEOTIDE SEQUENCE</scope>
    <source>
        <strain evidence="3">GTC17253</strain>
    </source>
</reference>
<dbReference type="SUPFAM" id="SSF52980">
    <property type="entry name" value="Restriction endonuclease-like"/>
    <property type="match status" value="1"/>
</dbReference>
<sequence length="443" mass="52226">MERIFKRKLYDRLLEWKQVKNGKSAILIEGARRVGKSTLVELFAKNEYESYILIDFNEASHEVKSLFNNMMNKDYLFLQLQAIYNVVLKKRKSVIIFDEVQSYPLARQAIKYLVKDGRYDYIETGSLISIKKNTKNITIPSEEERVTLYPMDYEEFKWALNDEATVPLLRTFYENRLPLDRAHRDKMRDFRLYMLIGGMPQAVETYIETNNFSMVDLAKRAIINIYRDDFQKLDPTGRLETLFMEIPSQLSQTSNRYKPYSVLGDVDSKKLMEFMKDLEDSKTTIFSFHSNDPNIGMSLTKDISKYKIFCADTGLFVTLAFWDKDYTENIIYQKLLNDKLNTNLGYIYENIIAQMLATAGNKLFYYTWPKDATHSYEIDFLLSRGTKLYPIEVKSSGYNRHTSLDVFCEKFSHITEKRYLIYTKDLKKDKETLLLPVYMTPFL</sequence>
<evidence type="ECO:0000313" key="3">
    <source>
        <dbReference type="EMBL" id="BFO70883.1"/>
    </source>
</evidence>
<feature type="domain" description="DUF4143" evidence="2">
    <location>
        <begin position="228"/>
        <end position="396"/>
    </location>
</feature>
<dbReference type="AlphaFoldDB" id="A0AB33ISD7"/>
<dbReference type="Pfam" id="PF13173">
    <property type="entry name" value="AAA_14"/>
    <property type="match status" value="1"/>
</dbReference>